<keyword evidence="2" id="KW-1185">Reference proteome</keyword>
<dbReference type="AlphaFoldDB" id="A0A0R3U4S7"/>
<name>A0A0R3U4S7_MESCO</name>
<accession>A0A0R3U4S7</accession>
<reference evidence="3" key="1">
    <citation type="submission" date="2017-02" db="UniProtKB">
        <authorList>
            <consortium name="WormBaseParasite"/>
        </authorList>
    </citation>
    <scope>IDENTIFICATION</scope>
</reference>
<protein>
    <submittedName>
        <fullName evidence="1 3">Uncharacterized protein</fullName>
    </submittedName>
</protein>
<organism evidence="3">
    <name type="scientific">Mesocestoides corti</name>
    <name type="common">Flatworm</name>
    <dbReference type="NCBI Taxonomy" id="53468"/>
    <lineage>
        <taxon>Eukaryota</taxon>
        <taxon>Metazoa</taxon>
        <taxon>Spiralia</taxon>
        <taxon>Lophotrochozoa</taxon>
        <taxon>Platyhelminthes</taxon>
        <taxon>Cestoda</taxon>
        <taxon>Eucestoda</taxon>
        <taxon>Cyclophyllidea</taxon>
        <taxon>Mesocestoididae</taxon>
        <taxon>Mesocestoides</taxon>
    </lineage>
</organism>
<reference evidence="1 2" key="2">
    <citation type="submission" date="2018-10" db="EMBL/GenBank/DDBJ databases">
        <authorList>
            <consortium name="Pathogen Informatics"/>
        </authorList>
    </citation>
    <scope>NUCLEOTIDE SEQUENCE [LARGE SCALE GENOMIC DNA]</scope>
</reference>
<dbReference type="WBParaSite" id="MCOS_0000166701-mRNA-1">
    <property type="protein sequence ID" value="MCOS_0000166701-mRNA-1"/>
    <property type="gene ID" value="MCOS_0000166701"/>
</dbReference>
<sequence>MSPLKQFCRPSNRNVRLLHFCIARLKVLFLPHRSTKLLPYTLTLISLVSFSNSRLTQKGLVFGANRCQTTLSLRHPPILLTTLNFRRLPNLWTIHFESSRVIISGGNKAGPIAKVFRNA</sequence>
<proteinExistence type="predicted"/>
<dbReference type="Proteomes" id="UP000267029">
    <property type="component" value="Unassembled WGS sequence"/>
</dbReference>
<evidence type="ECO:0000313" key="1">
    <source>
        <dbReference type="EMBL" id="VDD75665.1"/>
    </source>
</evidence>
<evidence type="ECO:0000313" key="3">
    <source>
        <dbReference type="WBParaSite" id="MCOS_0000166701-mRNA-1"/>
    </source>
</evidence>
<evidence type="ECO:0000313" key="2">
    <source>
        <dbReference type="Proteomes" id="UP000267029"/>
    </source>
</evidence>
<dbReference type="EMBL" id="UXSR01000223">
    <property type="protein sequence ID" value="VDD75665.1"/>
    <property type="molecule type" value="Genomic_DNA"/>
</dbReference>
<gene>
    <name evidence="1" type="ORF">MCOS_LOCUS1668</name>
</gene>